<dbReference type="RefSeq" id="WP_063966698.1">
    <property type="nucleotide sequence ID" value="NZ_JBCNAN010000007.1"/>
</dbReference>
<dbReference type="CDD" id="cd00229">
    <property type="entry name" value="SGNH_hydrolase"/>
    <property type="match status" value="1"/>
</dbReference>
<reference evidence="2 3" key="1">
    <citation type="submission" date="2016-01" db="EMBL/GenBank/DDBJ databases">
        <title>Investigation of taxonomic status of Bacillus aminovorans.</title>
        <authorList>
            <person name="Verma A."/>
            <person name="Pal Y."/>
            <person name="Krishnamurthi S."/>
        </authorList>
    </citation>
    <scope>NUCLEOTIDE SEQUENCE [LARGE SCALE GENOMIC DNA]</scope>
    <source>
        <strain evidence="2 3">DSM 1314</strain>
    </source>
</reference>
<evidence type="ECO:0000313" key="2">
    <source>
        <dbReference type="EMBL" id="OAH58975.1"/>
    </source>
</evidence>
<dbReference type="STRING" id="29332.AWH48_07890"/>
<dbReference type="SUPFAM" id="SSF52266">
    <property type="entry name" value="SGNH hydrolase"/>
    <property type="match status" value="1"/>
</dbReference>
<dbReference type="InterPro" id="IPR036514">
    <property type="entry name" value="SGNH_hydro_sf"/>
</dbReference>
<dbReference type="Gene3D" id="3.40.50.1110">
    <property type="entry name" value="SGNH hydrolase"/>
    <property type="match status" value="1"/>
</dbReference>
<keyword evidence="1" id="KW-0812">Transmembrane</keyword>
<organism evidence="2 3">
    <name type="scientific">Domibacillus aminovorans</name>
    <dbReference type="NCBI Taxonomy" id="29332"/>
    <lineage>
        <taxon>Bacteria</taxon>
        <taxon>Bacillati</taxon>
        <taxon>Bacillota</taxon>
        <taxon>Bacilli</taxon>
        <taxon>Bacillales</taxon>
        <taxon>Bacillaceae</taxon>
        <taxon>Domibacillus</taxon>
    </lineage>
</organism>
<accession>A0A177L138</accession>
<keyword evidence="3" id="KW-1185">Reference proteome</keyword>
<evidence type="ECO:0000256" key="1">
    <source>
        <dbReference type="SAM" id="Phobius"/>
    </source>
</evidence>
<dbReference type="AlphaFoldDB" id="A0A177L138"/>
<dbReference type="Proteomes" id="UP000076935">
    <property type="component" value="Unassembled WGS sequence"/>
</dbReference>
<proteinExistence type="predicted"/>
<keyword evidence="1" id="KW-0472">Membrane</keyword>
<evidence type="ECO:0000313" key="3">
    <source>
        <dbReference type="Proteomes" id="UP000076935"/>
    </source>
</evidence>
<dbReference type="EMBL" id="LQWY01000067">
    <property type="protein sequence ID" value="OAH58975.1"/>
    <property type="molecule type" value="Genomic_DNA"/>
</dbReference>
<keyword evidence="1" id="KW-1133">Transmembrane helix</keyword>
<gene>
    <name evidence="2" type="ORF">AWH49_04745</name>
</gene>
<feature type="transmembrane region" description="Helical" evidence="1">
    <location>
        <begin position="6"/>
        <end position="26"/>
    </location>
</feature>
<name>A0A177L138_9BACI</name>
<comment type="caution">
    <text evidence="2">The sequence shown here is derived from an EMBL/GenBank/DDBJ whole genome shotgun (WGS) entry which is preliminary data.</text>
</comment>
<protein>
    <submittedName>
        <fullName evidence="2">Uncharacterized protein</fullName>
    </submittedName>
</protein>
<sequence length="275" mass="31394">MKKSSIFVFITVVIAFGLLISGFVSYQSKLDKIEREAWASQDLKQAQQEQESVLLEELDPRTHPKQSVLDFLRYQSLVNDEVTISLLGGDSIAGVEESLLQNKLQSFDPVFKTVTVHNYGFERYSTSDLVKADKHLIVVNDQPDLVLFETSLIANQKEEVYYDQTDADIQTIMSDMTSKLPNTRFLIISPNPTADDDRGENNPMGYTRQGYLDHTKAFIADSKWEYFDVNAGMKMKLEEEHRSVADILADDIHLNEEGYAMWSDVLFDYFGRAHP</sequence>